<dbReference type="PANTHER" id="PTHR34365">
    <property type="entry name" value="ENOLASE (DUF1399)"/>
    <property type="match status" value="1"/>
</dbReference>
<protein>
    <recommendedName>
        <fullName evidence="3">Glycine-rich domain-containing protein-like</fullName>
    </recommendedName>
</protein>
<gene>
    <name evidence="1" type="ORF">NIES267_64210</name>
</gene>
<evidence type="ECO:0000313" key="2">
    <source>
        <dbReference type="Proteomes" id="UP000218418"/>
    </source>
</evidence>
<dbReference type="EMBL" id="AP018227">
    <property type="protein sequence ID" value="BAY86910.1"/>
    <property type="molecule type" value="Genomic_DNA"/>
</dbReference>
<accession>A0A1Z4M0B5</accession>
<evidence type="ECO:0000313" key="1">
    <source>
        <dbReference type="EMBL" id="BAY86910.1"/>
    </source>
</evidence>
<sequence length="173" mass="20438">MLFTKSTLPTDVRKFIGKLTQLDLQPIAYSLIHSNEEKWNIQKTNEAISAYQMFLLLIYLYPNSQLVPNKEIDRVWHYHILDTMKYSEDCEMLFGRFIHHFPYFGERGKIDRENLKKAFEQTQVIFEEHFGISMDEGYKSGIPADCQPIGKIAQLARPRVDFSRVFCMEYLLD</sequence>
<dbReference type="OrthoDB" id="278697at2"/>
<dbReference type="PANTHER" id="PTHR34365:SF7">
    <property type="entry name" value="GLYCINE-RICH DOMAIN-CONTAINING PROTEIN 1"/>
    <property type="match status" value="1"/>
</dbReference>
<evidence type="ECO:0008006" key="3">
    <source>
        <dbReference type="Google" id="ProtNLM"/>
    </source>
</evidence>
<dbReference type="Proteomes" id="UP000218418">
    <property type="component" value="Chromosome"/>
</dbReference>
<reference evidence="1 2" key="1">
    <citation type="submission" date="2017-06" db="EMBL/GenBank/DDBJ databases">
        <title>Genome sequencing of cyanobaciteial culture collection at National Institute for Environmental Studies (NIES).</title>
        <authorList>
            <person name="Hirose Y."/>
            <person name="Shimura Y."/>
            <person name="Fujisawa T."/>
            <person name="Nakamura Y."/>
            <person name="Kawachi M."/>
        </authorList>
    </citation>
    <scope>NUCLEOTIDE SEQUENCE [LARGE SCALE GENOMIC DNA]</scope>
    <source>
        <strain evidence="1 2">NIES-267</strain>
    </source>
</reference>
<organism evidence="1 2">
    <name type="scientific">Calothrix parasitica NIES-267</name>
    <dbReference type="NCBI Taxonomy" id="1973488"/>
    <lineage>
        <taxon>Bacteria</taxon>
        <taxon>Bacillati</taxon>
        <taxon>Cyanobacteriota</taxon>
        <taxon>Cyanophyceae</taxon>
        <taxon>Nostocales</taxon>
        <taxon>Calotrichaceae</taxon>
        <taxon>Calothrix</taxon>
    </lineage>
</organism>
<dbReference type="AlphaFoldDB" id="A0A1Z4M0B5"/>
<name>A0A1Z4M0B5_9CYAN</name>
<dbReference type="InterPro" id="IPR009836">
    <property type="entry name" value="GRDP-like"/>
</dbReference>
<proteinExistence type="predicted"/>
<keyword evidence="2" id="KW-1185">Reference proteome</keyword>